<keyword evidence="1" id="KW-0732">Signal</keyword>
<sequence length="179" mass="17915">MKRLILVSSILLSALATIPAQAGWLDNITGNKEATAPAAEATTSVAGLADNALVGNVMSQLGLSEAQAAGGLGSLLSLAQSNLGSSDFSTLSDSIPGTDALLAAVPSLAGDSGMSGLLSKAGDMGSSFQGAAMVYDSFEALGISKEYVEPMVGIAKQYLQQQSGDGTVDLLMKGLGSLM</sequence>
<dbReference type="AlphaFoldDB" id="A0A9X2CGU5"/>
<protein>
    <submittedName>
        <fullName evidence="2">DUF2780 domain-containing protein</fullName>
    </submittedName>
</protein>
<evidence type="ECO:0000313" key="2">
    <source>
        <dbReference type="EMBL" id="MCL1142773.1"/>
    </source>
</evidence>
<evidence type="ECO:0000256" key="1">
    <source>
        <dbReference type="SAM" id="SignalP"/>
    </source>
</evidence>
<reference evidence="2" key="1">
    <citation type="submission" date="2022-01" db="EMBL/GenBank/DDBJ databases">
        <title>Whole genome-based taxonomy of the Shewanellaceae.</title>
        <authorList>
            <person name="Martin-Rodriguez A.J."/>
        </authorList>
    </citation>
    <scope>NUCLEOTIDE SEQUENCE</scope>
    <source>
        <strain evidence="2">DSM 16422</strain>
    </source>
</reference>
<keyword evidence="3" id="KW-1185">Reference proteome</keyword>
<dbReference type="InterPro" id="IPR021302">
    <property type="entry name" value="DUF2780_VcgC/VcgE"/>
</dbReference>
<dbReference type="RefSeq" id="WP_248995456.1">
    <property type="nucleotide sequence ID" value="NZ_JAKIKP010000005.1"/>
</dbReference>
<proteinExistence type="predicted"/>
<accession>A0A9X2CGU5</accession>
<comment type="caution">
    <text evidence="2">The sequence shown here is derived from an EMBL/GenBank/DDBJ whole genome shotgun (WGS) entry which is preliminary data.</text>
</comment>
<dbReference type="Proteomes" id="UP001139333">
    <property type="component" value="Unassembled WGS sequence"/>
</dbReference>
<evidence type="ECO:0000313" key="3">
    <source>
        <dbReference type="Proteomes" id="UP001139333"/>
    </source>
</evidence>
<name>A0A9X2CGU5_9GAMM</name>
<feature type="signal peptide" evidence="1">
    <location>
        <begin position="1"/>
        <end position="22"/>
    </location>
</feature>
<dbReference type="EMBL" id="JAKIKP010000005">
    <property type="protein sequence ID" value="MCL1142773.1"/>
    <property type="molecule type" value="Genomic_DNA"/>
</dbReference>
<feature type="chain" id="PRO_5040757806" evidence="1">
    <location>
        <begin position="23"/>
        <end position="179"/>
    </location>
</feature>
<dbReference type="Pfam" id="PF11075">
    <property type="entry name" value="DUF2780"/>
    <property type="match status" value="1"/>
</dbReference>
<gene>
    <name evidence="2" type="ORF">L2672_08730</name>
</gene>
<organism evidence="2 3">
    <name type="scientific">Shewanella gaetbuli</name>
    <dbReference type="NCBI Taxonomy" id="220752"/>
    <lineage>
        <taxon>Bacteria</taxon>
        <taxon>Pseudomonadati</taxon>
        <taxon>Pseudomonadota</taxon>
        <taxon>Gammaproteobacteria</taxon>
        <taxon>Alteromonadales</taxon>
        <taxon>Shewanellaceae</taxon>
        <taxon>Shewanella</taxon>
    </lineage>
</organism>